<accession>A0A0A8ZUJ5</accession>
<proteinExistence type="predicted"/>
<reference evidence="2" key="1">
    <citation type="submission" date="2014-09" db="EMBL/GenBank/DDBJ databases">
        <authorList>
            <person name="Magalhaes I.L.F."/>
            <person name="Oliveira U."/>
            <person name="Santos F.R."/>
            <person name="Vidigal T.H.D.A."/>
            <person name="Brescovit A.D."/>
            <person name="Santos A.J."/>
        </authorList>
    </citation>
    <scope>NUCLEOTIDE SEQUENCE</scope>
    <source>
        <tissue evidence="2">Shoot tissue taken approximately 20 cm above the soil surface</tissue>
    </source>
</reference>
<keyword evidence="1" id="KW-0812">Transmembrane</keyword>
<dbReference type="EMBL" id="GBRH01256532">
    <property type="protein sequence ID" value="JAD41363.1"/>
    <property type="molecule type" value="Transcribed_RNA"/>
</dbReference>
<keyword evidence="1" id="KW-1133">Transmembrane helix</keyword>
<protein>
    <submittedName>
        <fullName evidence="2">Uncharacterized protein</fullName>
    </submittedName>
</protein>
<evidence type="ECO:0000313" key="2">
    <source>
        <dbReference type="EMBL" id="JAD41363.1"/>
    </source>
</evidence>
<dbReference type="AlphaFoldDB" id="A0A0A8ZUJ5"/>
<name>A0A0A8ZUJ5_ARUDO</name>
<feature type="transmembrane region" description="Helical" evidence="1">
    <location>
        <begin position="12"/>
        <end position="31"/>
    </location>
</feature>
<keyword evidence="1" id="KW-0472">Membrane</keyword>
<organism evidence="2">
    <name type="scientific">Arundo donax</name>
    <name type="common">Giant reed</name>
    <name type="synonym">Donax arundinaceus</name>
    <dbReference type="NCBI Taxonomy" id="35708"/>
    <lineage>
        <taxon>Eukaryota</taxon>
        <taxon>Viridiplantae</taxon>
        <taxon>Streptophyta</taxon>
        <taxon>Embryophyta</taxon>
        <taxon>Tracheophyta</taxon>
        <taxon>Spermatophyta</taxon>
        <taxon>Magnoliopsida</taxon>
        <taxon>Liliopsida</taxon>
        <taxon>Poales</taxon>
        <taxon>Poaceae</taxon>
        <taxon>PACMAD clade</taxon>
        <taxon>Arundinoideae</taxon>
        <taxon>Arundineae</taxon>
        <taxon>Arundo</taxon>
    </lineage>
</organism>
<sequence length="44" mass="4982">MSLSCIISFIRYSVLKGFFILSLLMVIGLFLRSMMGKFMLCSSP</sequence>
<reference evidence="2" key="2">
    <citation type="journal article" date="2015" name="Data Brief">
        <title>Shoot transcriptome of the giant reed, Arundo donax.</title>
        <authorList>
            <person name="Barrero R.A."/>
            <person name="Guerrero F.D."/>
            <person name="Moolhuijzen P."/>
            <person name="Goolsby J.A."/>
            <person name="Tidwell J."/>
            <person name="Bellgard S.E."/>
            <person name="Bellgard M.I."/>
        </authorList>
    </citation>
    <scope>NUCLEOTIDE SEQUENCE</scope>
    <source>
        <tissue evidence="2">Shoot tissue taken approximately 20 cm above the soil surface</tissue>
    </source>
</reference>
<evidence type="ECO:0000256" key="1">
    <source>
        <dbReference type="SAM" id="Phobius"/>
    </source>
</evidence>